<dbReference type="SUPFAM" id="SSF47384">
    <property type="entry name" value="Homodimeric domain of signal transducing histidine kinase"/>
    <property type="match status" value="1"/>
</dbReference>
<dbReference type="InterPro" id="IPR005467">
    <property type="entry name" value="His_kinase_dom"/>
</dbReference>
<dbReference type="PANTHER" id="PTHR43711:SF26">
    <property type="entry name" value="SENSOR HISTIDINE KINASE RCSC"/>
    <property type="match status" value="1"/>
</dbReference>
<dbReference type="InterPro" id="IPR003660">
    <property type="entry name" value="HAMP_dom"/>
</dbReference>
<dbReference type="SUPFAM" id="SSF55874">
    <property type="entry name" value="ATPase domain of HSP90 chaperone/DNA topoisomerase II/histidine kinase"/>
    <property type="match status" value="1"/>
</dbReference>
<dbReference type="Pfam" id="PF02518">
    <property type="entry name" value="HATPase_c"/>
    <property type="match status" value="1"/>
</dbReference>
<dbReference type="KEGG" id="ahs:AHALO_1084"/>
<feature type="domain" description="HAMP" evidence="10">
    <location>
        <begin position="182"/>
        <end position="237"/>
    </location>
</feature>
<dbReference type="AlphaFoldDB" id="A0A2N1J0Y6"/>
<feature type="transmembrane region" description="Helical" evidence="8">
    <location>
        <begin position="157"/>
        <end position="180"/>
    </location>
</feature>
<dbReference type="InterPro" id="IPR036890">
    <property type="entry name" value="HATPase_C_sf"/>
</dbReference>
<dbReference type="EMBL" id="NXIF01000039">
    <property type="protein sequence ID" value="PKI80227.1"/>
    <property type="molecule type" value="Genomic_DNA"/>
</dbReference>
<dbReference type="CDD" id="cd16922">
    <property type="entry name" value="HATPase_EvgS-ArcB-TorS-like"/>
    <property type="match status" value="1"/>
</dbReference>
<evidence type="ECO:0000313" key="12">
    <source>
        <dbReference type="Proteomes" id="UP000233248"/>
    </source>
</evidence>
<dbReference type="Proteomes" id="UP000233248">
    <property type="component" value="Unassembled WGS sequence"/>
</dbReference>
<dbReference type="Gene3D" id="3.30.565.10">
    <property type="entry name" value="Histidine kinase-like ATPase, C-terminal domain"/>
    <property type="match status" value="1"/>
</dbReference>
<comment type="subcellular location">
    <subcellularLocation>
        <location evidence="2">Membrane</location>
    </subcellularLocation>
</comment>
<evidence type="ECO:0000259" key="9">
    <source>
        <dbReference type="PROSITE" id="PS50109"/>
    </source>
</evidence>
<dbReference type="OrthoDB" id="9813151at2"/>
<evidence type="ECO:0000256" key="5">
    <source>
        <dbReference type="ARBA" id="ARBA00022679"/>
    </source>
</evidence>
<dbReference type="CDD" id="cd06225">
    <property type="entry name" value="HAMP"/>
    <property type="match status" value="1"/>
</dbReference>
<dbReference type="PROSITE" id="PS50885">
    <property type="entry name" value="HAMP"/>
    <property type="match status" value="1"/>
</dbReference>
<dbReference type="Gene3D" id="1.10.287.130">
    <property type="match status" value="1"/>
</dbReference>
<keyword evidence="5" id="KW-0808">Transferase</keyword>
<evidence type="ECO:0000256" key="8">
    <source>
        <dbReference type="SAM" id="Phobius"/>
    </source>
</evidence>
<dbReference type="GO" id="GO:0016020">
    <property type="term" value="C:membrane"/>
    <property type="evidence" value="ECO:0007669"/>
    <property type="project" value="UniProtKB-SubCell"/>
</dbReference>
<keyword evidence="7" id="KW-0902">Two-component regulatory system</keyword>
<dbReference type="RefSeq" id="WP_101185378.1">
    <property type="nucleotide sequence ID" value="NZ_CP031218.1"/>
</dbReference>
<dbReference type="SMART" id="SM00388">
    <property type="entry name" value="HisKA"/>
    <property type="match status" value="1"/>
</dbReference>
<dbReference type="EC" id="2.7.13.3" evidence="3"/>
<dbReference type="SMART" id="SM00387">
    <property type="entry name" value="HATPase_c"/>
    <property type="match status" value="1"/>
</dbReference>
<dbReference type="InterPro" id="IPR003594">
    <property type="entry name" value="HATPase_dom"/>
</dbReference>
<gene>
    <name evidence="11" type="ORF">CP960_10375</name>
</gene>
<dbReference type="InterPro" id="IPR003661">
    <property type="entry name" value="HisK_dim/P_dom"/>
</dbReference>
<dbReference type="GO" id="GO:0000155">
    <property type="term" value="F:phosphorelay sensor kinase activity"/>
    <property type="evidence" value="ECO:0007669"/>
    <property type="project" value="InterPro"/>
</dbReference>
<comment type="caution">
    <text evidence="11">The sequence shown here is derived from an EMBL/GenBank/DDBJ whole genome shotgun (WGS) entry which is preliminary data.</text>
</comment>
<feature type="domain" description="Histidine kinase" evidence="9">
    <location>
        <begin position="266"/>
        <end position="484"/>
    </location>
</feature>
<sequence>MFNFSNSLGFLLFKKLFFIYILVVSIFTTYEIYMQINLANKSLQKEFEITKSSYQESLGRSVWNFDRKNASLTVDKILSSNHVSAVVIKLTSGEIFVSKGRVLEKSISKSFDEKTTTSSKEVLKTYSFDIFNKNSKKVGTVFLYYDKDTAYTMIEKSIFLIAIITFLKFIFLFIFLIYFIKKLIVKPLNNLIDATKHLDGRNKVFVDDVLDENNKTELAELTDSFNYMALRINEDFEEMTKLNVKLNKQKKELIQADKYKNFFLANISHELKTPLNPITLISSVMLKNKDNSLNEENLKNIKIINKSANELKILIDDILDLTKIESKDIKLNLQEANLKEVFNTLVSIYDSSIRKKGLMFNSNYNLSEELYVVDVQRFKQVCRNLLSNAVKFTSQGKIEFNFYENKNYIFVEVKDTGIGISKKNQEEIFTSFKQLDGTTTRKYNGAGLGLAISKELVSLQGGEIVVNSKENFGSSFTFSVKKSDLGHVSKVKTDKQESVYIEPKIEEEKNEKNCITVFILNTNPLLFFKLGVELNKDKYIKLVNIKDINEFFKKHDDTIKEYLIVEKLDNNAKLMKIKNSSNLKIISISKDKENTLFDLVVEQIDNKYLLKYIKNTK</sequence>
<dbReference type="PRINTS" id="PR00344">
    <property type="entry name" value="BCTRLSENSOR"/>
</dbReference>
<evidence type="ECO:0000256" key="1">
    <source>
        <dbReference type="ARBA" id="ARBA00000085"/>
    </source>
</evidence>
<evidence type="ECO:0000256" key="4">
    <source>
        <dbReference type="ARBA" id="ARBA00022553"/>
    </source>
</evidence>
<dbReference type="InterPro" id="IPR036097">
    <property type="entry name" value="HisK_dim/P_sf"/>
</dbReference>
<reference evidence="11 12" key="1">
    <citation type="submission" date="2017-09" db="EMBL/GenBank/DDBJ databases">
        <title>Genomics of the genus Arcobacter.</title>
        <authorList>
            <person name="Perez-Cataluna A."/>
            <person name="Figueras M.J."/>
            <person name="Salas-Masso N."/>
        </authorList>
    </citation>
    <scope>NUCLEOTIDE SEQUENCE [LARGE SCALE GENOMIC DNA]</scope>
    <source>
        <strain evidence="11 12">DSM 18005</strain>
    </source>
</reference>
<evidence type="ECO:0000256" key="6">
    <source>
        <dbReference type="ARBA" id="ARBA00022777"/>
    </source>
</evidence>
<dbReference type="FunFam" id="3.30.565.10:FF:000010">
    <property type="entry name" value="Sensor histidine kinase RcsC"/>
    <property type="match status" value="1"/>
</dbReference>
<accession>A0A2N1J0Y6</accession>
<keyword evidence="8" id="KW-1133">Transmembrane helix</keyword>
<dbReference type="PANTHER" id="PTHR43711">
    <property type="entry name" value="TWO-COMPONENT HISTIDINE KINASE"/>
    <property type="match status" value="1"/>
</dbReference>
<evidence type="ECO:0000256" key="3">
    <source>
        <dbReference type="ARBA" id="ARBA00012438"/>
    </source>
</evidence>
<evidence type="ECO:0000313" key="11">
    <source>
        <dbReference type="EMBL" id="PKI80227.1"/>
    </source>
</evidence>
<feature type="transmembrane region" description="Helical" evidence="8">
    <location>
        <begin position="12"/>
        <end position="33"/>
    </location>
</feature>
<protein>
    <recommendedName>
        <fullName evidence="3">histidine kinase</fullName>
        <ecNumber evidence="3">2.7.13.3</ecNumber>
    </recommendedName>
</protein>
<dbReference type="InterPro" id="IPR050736">
    <property type="entry name" value="Sensor_HK_Regulatory"/>
</dbReference>
<keyword evidence="8" id="KW-0472">Membrane</keyword>
<keyword evidence="4" id="KW-0597">Phosphoprotein</keyword>
<proteinExistence type="predicted"/>
<name>A0A2N1J0Y6_9BACT</name>
<evidence type="ECO:0000256" key="7">
    <source>
        <dbReference type="ARBA" id="ARBA00023012"/>
    </source>
</evidence>
<dbReference type="InterPro" id="IPR004358">
    <property type="entry name" value="Sig_transdc_His_kin-like_C"/>
</dbReference>
<keyword evidence="6" id="KW-0418">Kinase</keyword>
<dbReference type="CDD" id="cd00082">
    <property type="entry name" value="HisKA"/>
    <property type="match status" value="1"/>
</dbReference>
<dbReference type="Pfam" id="PF00512">
    <property type="entry name" value="HisKA"/>
    <property type="match status" value="1"/>
</dbReference>
<keyword evidence="12" id="KW-1185">Reference proteome</keyword>
<evidence type="ECO:0000259" key="10">
    <source>
        <dbReference type="PROSITE" id="PS50885"/>
    </source>
</evidence>
<keyword evidence="8" id="KW-0812">Transmembrane</keyword>
<organism evidence="11 12">
    <name type="scientific">Malaciobacter halophilus</name>
    <dbReference type="NCBI Taxonomy" id="197482"/>
    <lineage>
        <taxon>Bacteria</taxon>
        <taxon>Pseudomonadati</taxon>
        <taxon>Campylobacterota</taxon>
        <taxon>Epsilonproteobacteria</taxon>
        <taxon>Campylobacterales</taxon>
        <taxon>Arcobacteraceae</taxon>
        <taxon>Malaciobacter</taxon>
    </lineage>
</organism>
<comment type="catalytic activity">
    <reaction evidence="1">
        <text>ATP + protein L-histidine = ADP + protein N-phospho-L-histidine.</text>
        <dbReference type="EC" id="2.7.13.3"/>
    </reaction>
</comment>
<evidence type="ECO:0000256" key="2">
    <source>
        <dbReference type="ARBA" id="ARBA00004370"/>
    </source>
</evidence>
<dbReference type="PROSITE" id="PS50109">
    <property type="entry name" value="HIS_KIN"/>
    <property type="match status" value="1"/>
</dbReference>
<dbReference type="Gene3D" id="6.10.340.10">
    <property type="match status" value="1"/>
</dbReference>